<comment type="caution">
    <text evidence="2">The sequence shown here is derived from an EMBL/GenBank/DDBJ whole genome shotgun (WGS) entry which is preliminary data.</text>
</comment>
<sequence>MNWSPIPPAVAAAVAVAVSVTRRVPAVVMESPIGIPEPRALTLYILGGRFATFALVYGLLLGAAYWVGRGGGDALDLGATTLAAGAVGGLAYLVGSGAVLLWTGPDQVVIVALGTVGSAVAVGVELAVVAFAGLALGRSRISGY</sequence>
<dbReference type="AlphaFoldDB" id="M0DZH7"/>
<reference evidence="2 3" key="1">
    <citation type="journal article" date="2014" name="PLoS Genet.">
        <title>Phylogenetically driven sequencing of extremely halophilic archaea reveals strategies for static and dynamic osmo-response.</title>
        <authorList>
            <person name="Becker E.A."/>
            <person name="Seitzer P.M."/>
            <person name="Tritt A."/>
            <person name="Larsen D."/>
            <person name="Krusor M."/>
            <person name="Yao A.I."/>
            <person name="Wu D."/>
            <person name="Madern D."/>
            <person name="Eisen J.A."/>
            <person name="Darling A.E."/>
            <person name="Facciotti M.T."/>
        </authorList>
    </citation>
    <scope>NUCLEOTIDE SEQUENCE [LARGE SCALE GENOMIC DNA]</scope>
    <source>
        <strain evidence="2 3">DSM 1137</strain>
    </source>
</reference>
<accession>M0DZH7</accession>
<feature type="transmembrane region" description="Helical" evidence="1">
    <location>
        <begin position="108"/>
        <end position="136"/>
    </location>
</feature>
<organism evidence="2 3">
    <name type="scientific">Halorubrum saccharovorum DSM 1137</name>
    <dbReference type="NCBI Taxonomy" id="1227484"/>
    <lineage>
        <taxon>Archaea</taxon>
        <taxon>Methanobacteriati</taxon>
        <taxon>Methanobacteriota</taxon>
        <taxon>Stenosarchaea group</taxon>
        <taxon>Halobacteria</taxon>
        <taxon>Halobacteriales</taxon>
        <taxon>Haloferacaceae</taxon>
        <taxon>Halorubrum</taxon>
    </lineage>
</organism>
<dbReference type="Proteomes" id="UP000011514">
    <property type="component" value="Unassembled WGS sequence"/>
</dbReference>
<feature type="transmembrane region" description="Helical" evidence="1">
    <location>
        <begin position="79"/>
        <end position="102"/>
    </location>
</feature>
<proteinExistence type="predicted"/>
<protein>
    <submittedName>
        <fullName evidence="2">Uncharacterized protein</fullName>
    </submittedName>
</protein>
<keyword evidence="1" id="KW-0812">Transmembrane</keyword>
<dbReference type="EMBL" id="AOJE01000021">
    <property type="protein sequence ID" value="ELZ40916.1"/>
    <property type="molecule type" value="Genomic_DNA"/>
</dbReference>
<name>M0DZH7_9EURY</name>
<gene>
    <name evidence="2" type="ORF">C471_07030</name>
</gene>
<dbReference type="RefSeq" id="WP_004047477.1">
    <property type="nucleotide sequence ID" value="NZ_AOJE01000021.1"/>
</dbReference>
<keyword evidence="1" id="KW-1133">Transmembrane helix</keyword>
<dbReference type="PATRIC" id="fig|1227484.4.peg.1433"/>
<keyword evidence="1" id="KW-0472">Membrane</keyword>
<evidence type="ECO:0000256" key="1">
    <source>
        <dbReference type="SAM" id="Phobius"/>
    </source>
</evidence>
<dbReference type="STRING" id="1227484.C471_07030"/>
<evidence type="ECO:0000313" key="2">
    <source>
        <dbReference type="EMBL" id="ELZ40916.1"/>
    </source>
</evidence>
<keyword evidence="3" id="KW-1185">Reference proteome</keyword>
<evidence type="ECO:0000313" key="3">
    <source>
        <dbReference type="Proteomes" id="UP000011514"/>
    </source>
</evidence>
<dbReference type="eggNOG" id="ENOG502N62W">
    <property type="taxonomic scope" value="Archaea"/>
</dbReference>
<feature type="transmembrane region" description="Helical" evidence="1">
    <location>
        <begin position="42"/>
        <end position="67"/>
    </location>
</feature>